<gene>
    <name evidence="1" type="ORF">ABVT43_05650</name>
</gene>
<name>A0ABV2BRN5_9GAMM</name>
<comment type="caution">
    <text evidence="1">The sequence shown here is derived from an EMBL/GenBank/DDBJ whole genome shotgun (WGS) entry which is preliminary data.</text>
</comment>
<evidence type="ECO:0000313" key="2">
    <source>
        <dbReference type="Proteomes" id="UP001548189"/>
    </source>
</evidence>
<protein>
    <submittedName>
        <fullName evidence="1">Uncharacterized protein</fullName>
    </submittedName>
</protein>
<accession>A0ABV2BRN5</accession>
<keyword evidence="2" id="KW-1185">Reference proteome</keyword>
<dbReference type="Proteomes" id="UP001548189">
    <property type="component" value="Unassembled WGS sequence"/>
</dbReference>
<evidence type="ECO:0000313" key="1">
    <source>
        <dbReference type="EMBL" id="MET1254605.1"/>
    </source>
</evidence>
<dbReference type="EMBL" id="JBEVCJ010000004">
    <property type="protein sequence ID" value="MET1254605.1"/>
    <property type="molecule type" value="Genomic_DNA"/>
</dbReference>
<reference evidence="1 2" key="1">
    <citation type="submission" date="2024-06" db="EMBL/GenBank/DDBJ databases">
        <authorList>
            <person name="Li F."/>
        </authorList>
    </citation>
    <scope>NUCLEOTIDE SEQUENCE [LARGE SCALE GENOMIC DNA]</scope>
    <source>
        <strain evidence="1 2">GXAS 311</strain>
    </source>
</reference>
<sequence length="1538" mass="172164">MSYTDDLENLKNAICALKPTGQNGFEGFVAAILGKISGHTFRLAGSGSQYGKDGDASSQTSHISFECKLYTKPLVKNEILSKSVEILSGTDIPDAWILGATQELKTQIHDPLKSNFEMGGVSLIILDWPENMRFPPLACACAIAEDVAIEFFQKNITNKKLFTEAKSAISSIRSISEFSSKAGELERSLREPTLGLQLAIEKNSKWLKRIFSDKRHAKQILGQPISPIATSKIALQPRRKLVATLTEKVFLKVNDSVNIIFGDEGCGKSWLFAQTWCQLENSSLTIIVPASEIGHSFSYEQLEKFLIDKIITQTGDSLTDVIVARWCRRFKQWKNISIQNEPPRLVVFIDGLNQNAKIVWSRIIDSFGRVLSDLGGNLVLSSRKGYYNSNIKDTLLTDLNPILVQEWSLDELKEILLECAIDIKSITEAVIKTLRNPRILSIAIELLDSAQIVNFSELNVERLLFEHIRASAKEGSALERPEQFKDRLSKHAQEIISRVKRDQEEDQLIFEIGGSGSSLYNLSADLLAVTEGHFFHPLENDPNLYTLSQEGLSVAFGIALIKSLQKSERNDLNLAETLNEIIEPISALDMTSKAMISALLISSIDDNCSEAIGETILLSFIKQQNIDFQEYSIFSSAVRARPSSALNTLYRLACQSEYIANKDWLLSALSELKYDTGSWNMALSCFDKWLRVYSLSPELSVHAFYAKGDKENYDKMVSERRDVLSQRMDSLSSAEKGFISLKMTQDDEVNTSELSSDIFKIISGSSISSFSEALVAWAFSQSLNCCTSTDYNDFESLIRFNSQDWRDTRDKLLNIAKIFDGENSSNTGKWSMIAILRATGTQEDADKASLIFEELTKDREKYEGWRLVEKYCASDPCDPSSTFPDNIKSTAVNLKKIMMEDMRESRWMTKDDIFLRDTLPGLVRFLPGETIKYYRNRTNHSVGQGIQSLRNNLTEFTQNFPIFTSEIVESLIKIAAKTHVPEPWNSAESKDTWVIVQYSLFAVFSQINGDRQLDILSSLSNQGAILLKLCDTFKPATSEKLEEALMKAKKSSNDNVKIAILAFARYSDTPISELAKSVVGELFRSSNSSVRAQALNVITYLEDAKLIEYVVKSGWSAQPLDPREQYFEVHYGSYVVVSAGKLGIISSDEVIARISPTFYGLAAQLLGNTAKVLISKKLSESLDKVVGADISSKSPPVEQNQNSLNAVRPTLLSLIDNSDGLFSIESMKRSSESPEEFDERQERSWESFKRFEKELSAKGARLIIDNVGLSAVKAFTEFSTETAVSYAHSFLSLPENKKIRVTNIALMLAQCLSSIETPLARKLFDHFENEPAVLTITHGLAAIPLGSLSIWESADNEAMDALRAKRLDRAANDHELSIEVLAALFSGKSDFLIRYAENLLDRERPIDKARALLILGFGDVSAKADSILARYSDSKGLIGAAFSTAKYAYERNVWSRHWYKIMCETESPEEFWRCGILLTKIVDGRFEIWANSFDKKGGPVISFSSCFESKLKNRIKRWKGKREKTLLGSKVPGDVEVN</sequence>
<organism evidence="1 2">
    <name type="scientific">Aliikangiella maris</name>
    <dbReference type="NCBI Taxonomy" id="3162458"/>
    <lineage>
        <taxon>Bacteria</taxon>
        <taxon>Pseudomonadati</taxon>
        <taxon>Pseudomonadota</taxon>
        <taxon>Gammaproteobacteria</taxon>
        <taxon>Oceanospirillales</taxon>
        <taxon>Pleioneaceae</taxon>
        <taxon>Aliikangiella</taxon>
    </lineage>
</organism>
<proteinExistence type="predicted"/>